<keyword evidence="4" id="KW-0808">Transferase</keyword>
<feature type="transmembrane region" description="Helical" evidence="8">
    <location>
        <begin position="57"/>
        <end position="85"/>
    </location>
</feature>
<keyword evidence="6 8" id="KW-1133">Transmembrane helix</keyword>
<dbReference type="Proteomes" id="UP000076154">
    <property type="component" value="Unassembled WGS sequence"/>
</dbReference>
<feature type="transmembrane region" description="Helical" evidence="8">
    <location>
        <begin position="385"/>
        <end position="407"/>
    </location>
</feature>
<organism evidence="10 11">
    <name type="scientific">Hypsizygus marmoreus</name>
    <name type="common">White beech mushroom</name>
    <name type="synonym">Agaricus marmoreus</name>
    <dbReference type="NCBI Taxonomy" id="39966"/>
    <lineage>
        <taxon>Eukaryota</taxon>
        <taxon>Fungi</taxon>
        <taxon>Dikarya</taxon>
        <taxon>Basidiomycota</taxon>
        <taxon>Agaricomycotina</taxon>
        <taxon>Agaricomycetes</taxon>
        <taxon>Agaricomycetidae</taxon>
        <taxon>Agaricales</taxon>
        <taxon>Tricholomatineae</taxon>
        <taxon>Lyophyllaceae</taxon>
        <taxon>Hypsizygus</taxon>
    </lineage>
</organism>
<dbReference type="InterPro" id="IPR032805">
    <property type="entry name" value="Wax_synthase_dom"/>
</dbReference>
<feature type="transmembrane region" description="Helical" evidence="8">
    <location>
        <begin position="320"/>
        <end position="342"/>
    </location>
</feature>
<feature type="transmembrane region" description="Helical" evidence="8">
    <location>
        <begin position="256"/>
        <end position="277"/>
    </location>
</feature>
<keyword evidence="11" id="KW-1185">Reference proteome</keyword>
<evidence type="ECO:0000256" key="3">
    <source>
        <dbReference type="ARBA" id="ARBA00007282"/>
    </source>
</evidence>
<dbReference type="OrthoDB" id="1077582at2759"/>
<dbReference type="InParanoid" id="A0A369JSC6"/>
<dbReference type="STRING" id="39966.A0A369JSC6"/>
<evidence type="ECO:0000256" key="2">
    <source>
        <dbReference type="ARBA" id="ARBA00005179"/>
    </source>
</evidence>
<feature type="transmembrane region" description="Helical" evidence="8">
    <location>
        <begin position="354"/>
        <end position="373"/>
    </location>
</feature>
<dbReference type="AlphaFoldDB" id="A0A369JSC6"/>
<evidence type="ECO:0000256" key="7">
    <source>
        <dbReference type="ARBA" id="ARBA00023136"/>
    </source>
</evidence>
<feature type="transmembrane region" description="Helical" evidence="8">
    <location>
        <begin position="105"/>
        <end position="124"/>
    </location>
</feature>
<keyword evidence="5 8" id="KW-0812">Transmembrane</keyword>
<accession>A0A369JSC6</accession>
<comment type="pathway">
    <text evidence="2">Secondary metabolite biosynthesis.</text>
</comment>
<evidence type="ECO:0000256" key="8">
    <source>
        <dbReference type="SAM" id="Phobius"/>
    </source>
</evidence>
<feature type="domain" description="Wax synthase" evidence="9">
    <location>
        <begin position="284"/>
        <end position="362"/>
    </location>
</feature>
<dbReference type="PANTHER" id="PTHR31595">
    <property type="entry name" value="LONG-CHAIN-ALCOHOL O-FATTY-ACYLTRANSFERASE 3-RELATED"/>
    <property type="match status" value="1"/>
</dbReference>
<dbReference type="EMBL" id="LUEZ02000046">
    <property type="protein sequence ID" value="RDB23457.1"/>
    <property type="molecule type" value="Genomic_DNA"/>
</dbReference>
<dbReference type="GO" id="GO:0008374">
    <property type="term" value="F:O-acyltransferase activity"/>
    <property type="evidence" value="ECO:0007669"/>
    <property type="project" value="InterPro"/>
</dbReference>
<dbReference type="GO" id="GO:0016020">
    <property type="term" value="C:membrane"/>
    <property type="evidence" value="ECO:0007669"/>
    <property type="project" value="UniProtKB-SubCell"/>
</dbReference>
<evidence type="ECO:0000256" key="6">
    <source>
        <dbReference type="ARBA" id="ARBA00022989"/>
    </source>
</evidence>
<comment type="subcellular location">
    <subcellularLocation>
        <location evidence="1">Membrane</location>
        <topology evidence="1">Multi-pass membrane protein</topology>
    </subcellularLocation>
</comment>
<gene>
    <name evidence="10" type="primary">WAXS1</name>
    <name evidence="10" type="ORF">Hypma_008975</name>
</gene>
<reference evidence="10" key="1">
    <citation type="submission" date="2018-04" db="EMBL/GenBank/DDBJ databases">
        <title>Whole genome sequencing of Hypsizygus marmoreus.</title>
        <authorList>
            <person name="Choi I.-G."/>
            <person name="Min B."/>
            <person name="Kim J.-G."/>
            <person name="Kim S."/>
            <person name="Oh Y.-L."/>
            <person name="Kong W.-S."/>
            <person name="Park H."/>
            <person name="Jeong J."/>
            <person name="Song E.-S."/>
        </authorList>
    </citation>
    <scope>NUCLEOTIDE SEQUENCE [LARGE SCALE GENOMIC DNA]</scope>
    <source>
        <strain evidence="10">51987-8</strain>
    </source>
</reference>
<dbReference type="InterPro" id="IPR044851">
    <property type="entry name" value="Wax_synthase"/>
</dbReference>
<evidence type="ECO:0000313" key="10">
    <source>
        <dbReference type="EMBL" id="RDB23457.1"/>
    </source>
</evidence>
<evidence type="ECO:0000313" key="11">
    <source>
        <dbReference type="Proteomes" id="UP000076154"/>
    </source>
</evidence>
<sequence>MVHPLRDFVPVDHNHLGGHHKATIPRMPWLADLIPPPHTREPLSISSFFRDLLAPILCYYTTAVLVLIPGTLVVRLALLPVSLWLTFRGATRLDLVHGFDDERLIYWNQGLLLVCTTLAMRLIIWSFQSTPFRRVKTLSEATPEFYNTKIMPLVPKQIFIDAWDLSCNLRGCGWNWSQNLQIPPENRPTTSTAAFVRATLADLALHLVAFDLLLYFVQWFAPSTVGSAKGGTIYHPDLPPVLRYVRSTTMSTLSGLTVYSAIQSGYLMCSLGGILIFGQHPSLWPPAFKSPWKSTSLTEFWSMRWHQIFRDSFISLGKPLTLIAGRVGGVLGSFLMSGILHYFGLWGMGRGTDFWNVGGFFIMNGVGIILEQIWRTLSGHRVGGWFGWVWTMLWIVGWANMLVEAWATRGLVGSVFLPHYLRPSTYVFGPLPQI</sequence>
<comment type="similarity">
    <text evidence="3">Belongs to the wax synthase family.</text>
</comment>
<evidence type="ECO:0000256" key="4">
    <source>
        <dbReference type="ARBA" id="ARBA00022679"/>
    </source>
</evidence>
<protein>
    <submittedName>
        <fullName evidence="10">Long-chain-alcohol O-fatty-acyltransferase</fullName>
    </submittedName>
</protein>
<evidence type="ECO:0000256" key="1">
    <source>
        <dbReference type="ARBA" id="ARBA00004141"/>
    </source>
</evidence>
<keyword evidence="7 8" id="KW-0472">Membrane</keyword>
<evidence type="ECO:0000259" key="9">
    <source>
        <dbReference type="Pfam" id="PF13813"/>
    </source>
</evidence>
<dbReference type="GO" id="GO:0006629">
    <property type="term" value="P:lipid metabolic process"/>
    <property type="evidence" value="ECO:0007669"/>
    <property type="project" value="InterPro"/>
</dbReference>
<dbReference type="PANTHER" id="PTHR31595:SF57">
    <property type="entry name" value="OS04G0481900 PROTEIN"/>
    <property type="match status" value="1"/>
</dbReference>
<proteinExistence type="inferred from homology"/>
<evidence type="ECO:0000256" key="5">
    <source>
        <dbReference type="ARBA" id="ARBA00022692"/>
    </source>
</evidence>
<name>A0A369JSC6_HYPMA</name>
<dbReference type="Pfam" id="PF13813">
    <property type="entry name" value="MBOAT_2"/>
    <property type="match status" value="1"/>
</dbReference>
<comment type="caution">
    <text evidence="10">The sequence shown here is derived from an EMBL/GenBank/DDBJ whole genome shotgun (WGS) entry which is preliminary data.</text>
</comment>